<keyword evidence="1" id="KW-0694">RNA-binding</keyword>
<protein>
    <recommendedName>
        <fullName evidence="3">RRM domain-containing protein</fullName>
    </recommendedName>
</protein>
<dbReference type="PROSITE" id="PS50102">
    <property type="entry name" value="RRM"/>
    <property type="match status" value="1"/>
</dbReference>
<dbReference type="SUPFAM" id="SSF54928">
    <property type="entry name" value="RNA-binding domain, RBD"/>
    <property type="match status" value="1"/>
</dbReference>
<gene>
    <name evidence="4" type="ORF">RI543_004660</name>
</gene>
<keyword evidence="5" id="KW-1185">Reference proteome</keyword>
<organism evidence="4 5">
    <name type="scientific">Arxiozyma heterogenica</name>
    <dbReference type="NCBI Taxonomy" id="278026"/>
    <lineage>
        <taxon>Eukaryota</taxon>
        <taxon>Fungi</taxon>
        <taxon>Dikarya</taxon>
        <taxon>Ascomycota</taxon>
        <taxon>Saccharomycotina</taxon>
        <taxon>Saccharomycetes</taxon>
        <taxon>Saccharomycetales</taxon>
        <taxon>Saccharomycetaceae</taxon>
        <taxon>Arxiozyma</taxon>
    </lineage>
</organism>
<feature type="region of interest" description="Disordered" evidence="2">
    <location>
        <begin position="168"/>
        <end position="232"/>
    </location>
</feature>
<evidence type="ECO:0000313" key="5">
    <source>
        <dbReference type="Proteomes" id="UP001306508"/>
    </source>
</evidence>
<dbReference type="EMBL" id="JAWIZZ010000056">
    <property type="protein sequence ID" value="KAK5774126.1"/>
    <property type="molecule type" value="Genomic_DNA"/>
</dbReference>
<dbReference type="Proteomes" id="UP001306508">
    <property type="component" value="Unassembled WGS sequence"/>
</dbReference>
<dbReference type="InterPro" id="IPR035979">
    <property type="entry name" value="RBD_domain_sf"/>
</dbReference>
<dbReference type="AlphaFoldDB" id="A0AAN7VZW9"/>
<name>A0AAN7VZW9_9SACH</name>
<dbReference type="Pfam" id="PF00076">
    <property type="entry name" value="RRM_1"/>
    <property type="match status" value="1"/>
</dbReference>
<feature type="compositionally biased region" description="Basic residues" evidence="2">
    <location>
        <begin position="7"/>
        <end position="19"/>
    </location>
</feature>
<comment type="caution">
    <text evidence="4">The sequence shown here is derived from an EMBL/GenBank/DDBJ whole genome shotgun (WGS) entry which is preliminary data.</text>
</comment>
<dbReference type="GO" id="GO:0003723">
    <property type="term" value="F:RNA binding"/>
    <property type="evidence" value="ECO:0007669"/>
    <property type="project" value="UniProtKB-UniRule"/>
</dbReference>
<feature type="compositionally biased region" description="Low complexity" evidence="2">
    <location>
        <begin position="189"/>
        <end position="207"/>
    </location>
</feature>
<proteinExistence type="predicted"/>
<dbReference type="InterPro" id="IPR012677">
    <property type="entry name" value="Nucleotide-bd_a/b_plait_sf"/>
</dbReference>
<evidence type="ECO:0000256" key="1">
    <source>
        <dbReference type="PROSITE-ProRule" id="PRU00176"/>
    </source>
</evidence>
<feature type="compositionally biased region" description="Polar residues" evidence="2">
    <location>
        <begin position="20"/>
        <end position="40"/>
    </location>
</feature>
<feature type="compositionally biased region" description="Basic and acidic residues" evidence="2">
    <location>
        <begin position="171"/>
        <end position="188"/>
    </location>
</feature>
<feature type="compositionally biased region" description="Basic residues" evidence="2">
    <location>
        <begin position="55"/>
        <end position="68"/>
    </location>
</feature>
<feature type="compositionally biased region" description="Basic and acidic residues" evidence="2">
    <location>
        <begin position="223"/>
        <end position="232"/>
    </location>
</feature>
<dbReference type="Gene3D" id="3.30.70.330">
    <property type="match status" value="1"/>
</dbReference>
<evidence type="ECO:0000313" key="4">
    <source>
        <dbReference type="EMBL" id="KAK5774126.1"/>
    </source>
</evidence>
<evidence type="ECO:0000256" key="2">
    <source>
        <dbReference type="SAM" id="MobiDB-lite"/>
    </source>
</evidence>
<accession>A0AAN7VZW9</accession>
<evidence type="ECO:0000259" key="3">
    <source>
        <dbReference type="PROSITE" id="PS50102"/>
    </source>
</evidence>
<sequence>MSEKLTKKQQKALQFRKKVSNVNADTDKNTSASVTDNNQVEKYGNDNIDDASIQTKKRRKTRRGKGKSKKADGNRFLVFVGGLPNNVTPNELQAHFKSASPDHIRIRNEKHIAFLEFDGNKDPTSIQRRMDLALLQTGTILRDGKRLNVELTVGGGGNSKERLEKLRKKNEKLQKETKERLDRMKGKANDNGSTTNTTNSTSAGTSTGDKDNTSSANLTASIHPDRLRLLKD</sequence>
<feature type="region of interest" description="Disordered" evidence="2">
    <location>
        <begin position="1"/>
        <end position="73"/>
    </location>
</feature>
<dbReference type="InterPro" id="IPR000504">
    <property type="entry name" value="RRM_dom"/>
</dbReference>
<reference evidence="5" key="1">
    <citation type="submission" date="2023-07" db="EMBL/GenBank/DDBJ databases">
        <title>A draft genome of Kazachstania heterogenica Y-27499.</title>
        <authorList>
            <person name="Donic C."/>
            <person name="Kralova J.S."/>
            <person name="Fidel L."/>
            <person name="Ben-Dor S."/>
            <person name="Jung S."/>
        </authorList>
    </citation>
    <scope>NUCLEOTIDE SEQUENCE [LARGE SCALE GENOMIC DNA]</scope>
    <source>
        <strain evidence="5">Y27499</strain>
    </source>
</reference>
<feature type="domain" description="RRM" evidence="3">
    <location>
        <begin position="76"/>
        <end position="154"/>
    </location>
</feature>